<name>A0A9P0HB00_NEZVI</name>
<dbReference type="AlphaFoldDB" id="A0A9P0HB00"/>
<evidence type="ECO:0000313" key="3">
    <source>
        <dbReference type="Proteomes" id="UP001152798"/>
    </source>
</evidence>
<dbReference type="Gene3D" id="3.30.420.10">
    <property type="entry name" value="Ribonuclease H-like superfamily/Ribonuclease H"/>
    <property type="match status" value="1"/>
</dbReference>
<accession>A0A9P0HB00</accession>
<dbReference type="Proteomes" id="UP001152798">
    <property type="component" value="Chromosome 4"/>
</dbReference>
<organism evidence="2 3">
    <name type="scientific">Nezara viridula</name>
    <name type="common">Southern green stink bug</name>
    <name type="synonym">Cimex viridulus</name>
    <dbReference type="NCBI Taxonomy" id="85310"/>
    <lineage>
        <taxon>Eukaryota</taxon>
        <taxon>Metazoa</taxon>
        <taxon>Ecdysozoa</taxon>
        <taxon>Arthropoda</taxon>
        <taxon>Hexapoda</taxon>
        <taxon>Insecta</taxon>
        <taxon>Pterygota</taxon>
        <taxon>Neoptera</taxon>
        <taxon>Paraneoptera</taxon>
        <taxon>Hemiptera</taxon>
        <taxon>Heteroptera</taxon>
        <taxon>Panheteroptera</taxon>
        <taxon>Pentatomomorpha</taxon>
        <taxon>Pentatomoidea</taxon>
        <taxon>Pentatomidae</taxon>
        <taxon>Pentatominae</taxon>
        <taxon>Nezara</taxon>
    </lineage>
</organism>
<reference evidence="2" key="1">
    <citation type="submission" date="2022-01" db="EMBL/GenBank/DDBJ databases">
        <authorList>
            <person name="King R."/>
        </authorList>
    </citation>
    <scope>NUCLEOTIDE SEQUENCE</scope>
</reference>
<protein>
    <submittedName>
        <fullName evidence="2">Uncharacterized protein</fullName>
    </submittedName>
</protein>
<keyword evidence="3" id="KW-1185">Reference proteome</keyword>
<feature type="compositionally biased region" description="Polar residues" evidence="1">
    <location>
        <begin position="1"/>
        <end position="14"/>
    </location>
</feature>
<proteinExistence type="predicted"/>
<feature type="region of interest" description="Disordered" evidence="1">
    <location>
        <begin position="1"/>
        <end position="46"/>
    </location>
</feature>
<sequence length="78" mass="8379">MRPGTINTQQTPAPQANWGGGALISAPSALSQDSVPAHKARQLSSGCKRTFQSSSLATDWPPGSPDLNPLDYRLWFEL</sequence>
<dbReference type="GO" id="GO:0003676">
    <property type="term" value="F:nucleic acid binding"/>
    <property type="evidence" value="ECO:0007669"/>
    <property type="project" value="InterPro"/>
</dbReference>
<evidence type="ECO:0000313" key="2">
    <source>
        <dbReference type="EMBL" id="CAH1398645.1"/>
    </source>
</evidence>
<dbReference type="EMBL" id="OV725080">
    <property type="protein sequence ID" value="CAH1398645.1"/>
    <property type="molecule type" value="Genomic_DNA"/>
</dbReference>
<evidence type="ECO:0000256" key="1">
    <source>
        <dbReference type="SAM" id="MobiDB-lite"/>
    </source>
</evidence>
<dbReference type="InterPro" id="IPR036397">
    <property type="entry name" value="RNaseH_sf"/>
</dbReference>
<dbReference type="OrthoDB" id="10006939at2759"/>
<gene>
    <name evidence="2" type="ORF">NEZAVI_LOCUS8251</name>
</gene>